<dbReference type="GO" id="GO:0003677">
    <property type="term" value="F:DNA binding"/>
    <property type="evidence" value="ECO:0007669"/>
    <property type="project" value="UniProtKB-KW"/>
</dbReference>
<dbReference type="Proteomes" id="UP001322277">
    <property type="component" value="Chromosome 1"/>
</dbReference>
<evidence type="ECO:0000256" key="5">
    <source>
        <dbReference type="SAM" id="MobiDB-lite"/>
    </source>
</evidence>
<gene>
    <name evidence="7" type="ORF">CDEST_00400</name>
</gene>
<keyword evidence="2" id="KW-0479">Metal-binding</keyword>
<accession>A0AAX4HWZ8</accession>
<protein>
    <submittedName>
        <fullName evidence="7">Zn(2)Cys(6) fungal-type DNA-binding domain-containing protein</fullName>
    </submittedName>
</protein>
<evidence type="ECO:0000256" key="2">
    <source>
        <dbReference type="ARBA" id="ARBA00022723"/>
    </source>
</evidence>
<proteinExistence type="predicted"/>
<keyword evidence="8" id="KW-1185">Reference proteome</keyword>
<dbReference type="InterPro" id="IPR050987">
    <property type="entry name" value="AtrR-like"/>
</dbReference>
<feature type="region of interest" description="Disordered" evidence="5">
    <location>
        <begin position="98"/>
        <end position="130"/>
    </location>
</feature>
<dbReference type="PANTHER" id="PTHR46910">
    <property type="entry name" value="TRANSCRIPTION FACTOR PDR1"/>
    <property type="match status" value="1"/>
</dbReference>
<feature type="compositionally biased region" description="Polar residues" evidence="5">
    <location>
        <begin position="115"/>
        <end position="130"/>
    </location>
</feature>
<feature type="domain" description="Zn(2)-C6 fungal-type" evidence="6">
    <location>
        <begin position="21"/>
        <end position="48"/>
    </location>
</feature>
<dbReference type="Pfam" id="PF00172">
    <property type="entry name" value="Zn_clus"/>
    <property type="match status" value="1"/>
</dbReference>
<dbReference type="GeneID" id="87936903"/>
<evidence type="ECO:0000313" key="8">
    <source>
        <dbReference type="Proteomes" id="UP001322277"/>
    </source>
</evidence>
<name>A0AAX4HWZ8_9PEZI</name>
<dbReference type="SUPFAM" id="SSF57701">
    <property type="entry name" value="Zn2/Cys6 DNA-binding domain"/>
    <property type="match status" value="1"/>
</dbReference>
<dbReference type="InterPro" id="IPR001138">
    <property type="entry name" value="Zn2Cys6_DnaBD"/>
</dbReference>
<dbReference type="InterPro" id="IPR036864">
    <property type="entry name" value="Zn2-C6_fun-type_DNA-bd_sf"/>
</dbReference>
<dbReference type="GO" id="GO:0005634">
    <property type="term" value="C:nucleus"/>
    <property type="evidence" value="ECO:0007669"/>
    <property type="project" value="UniProtKB-SubCell"/>
</dbReference>
<dbReference type="EMBL" id="CP137305">
    <property type="protein sequence ID" value="WQF75386.1"/>
    <property type="molecule type" value="Genomic_DNA"/>
</dbReference>
<comment type="subcellular location">
    <subcellularLocation>
        <location evidence="1">Nucleus</location>
    </subcellularLocation>
</comment>
<dbReference type="SMART" id="SM00066">
    <property type="entry name" value="GAL4"/>
    <property type="match status" value="1"/>
</dbReference>
<organism evidence="7 8">
    <name type="scientific">Colletotrichum destructivum</name>
    <dbReference type="NCBI Taxonomy" id="34406"/>
    <lineage>
        <taxon>Eukaryota</taxon>
        <taxon>Fungi</taxon>
        <taxon>Dikarya</taxon>
        <taxon>Ascomycota</taxon>
        <taxon>Pezizomycotina</taxon>
        <taxon>Sordariomycetes</taxon>
        <taxon>Hypocreomycetidae</taxon>
        <taxon>Glomerellales</taxon>
        <taxon>Glomerellaceae</taxon>
        <taxon>Colletotrichum</taxon>
        <taxon>Colletotrichum destructivum species complex</taxon>
    </lineage>
</organism>
<reference evidence="8" key="1">
    <citation type="journal article" date="2023" name="bioRxiv">
        <title>Complete genome of the Medicago anthracnose fungus, Colletotrichum destructivum, reveals a mini-chromosome-like region within a core chromosome.</title>
        <authorList>
            <person name="Lapalu N."/>
            <person name="Simon A."/>
            <person name="Lu A."/>
            <person name="Plaumann P.-L."/>
            <person name="Amselem J."/>
            <person name="Pigne S."/>
            <person name="Auger A."/>
            <person name="Koch C."/>
            <person name="Dallery J.-F."/>
            <person name="O'Connell R.J."/>
        </authorList>
    </citation>
    <scope>NUCLEOTIDE SEQUENCE [LARGE SCALE GENOMIC DNA]</scope>
    <source>
        <strain evidence="8">CBS 520.97</strain>
    </source>
</reference>
<dbReference type="PROSITE" id="PS00463">
    <property type="entry name" value="ZN2_CY6_FUNGAL_1"/>
    <property type="match status" value="1"/>
</dbReference>
<keyword evidence="4" id="KW-0539">Nucleus</keyword>
<evidence type="ECO:0000256" key="4">
    <source>
        <dbReference type="ARBA" id="ARBA00023242"/>
    </source>
</evidence>
<dbReference type="KEGG" id="cdet:87936903"/>
<evidence type="ECO:0000259" key="6">
    <source>
        <dbReference type="PROSITE" id="PS50048"/>
    </source>
</evidence>
<evidence type="ECO:0000313" key="7">
    <source>
        <dbReference type="EMBL" id="WQF75386.1"/>
    </source>
</evidence>
<dbReference type="PANTHER" id="PTHR46910:SF3">
    <property type="entry name" value="HALOTOLERANCE PROTEIN 9-RELATED"/>
    <property type="match status" value="1"/>
</dbReference>
<dbReference type="GO" id="GO:0008270">
    <property type="term" value="F:zinc ion binding"/>
    <property type="evidence" value="ECO:0007669"/>
    <property type="project" value="InterPro"/>
</dbReference>
<dbReference type="GO" id="GO:0000981">
    <property type="term" value="F:DNA-binding transcription factor activity, RNA polymerase II-specific"/>
    <property type="evidence" value="ECO:0007669"/>
    <property type="project" value="InterPro"/>
</dbReference>
<evidence type="ECO:0000256" key="1">
    <source>
        <dbReference type="ARBA" id="ARBA00004123"/>
    </source>
</evidence>
<dbReference type="CDD" id="cd00067">
    <property type="entry name" value="GAL4"/>
    <property type="match status" value="1"/>
</dbReference>
<evidence type="ECO:0000256" key="3">
    <source>
        <dbReference type="ARBA" id="ARBA00023125"/>
    </source>
</evidence>
<dbReference type="Gene3D" id="4.10.240.10">
    <property type="entry name" value="Zn(2)-C6 fungal-type DNA-binding domain"/>
    <property type="match status" value="1"/>
</dbReference>
<dbReference type="PROSITE" id="PS50048">
    <property type="entry name" value="ZN2_CY6_FUNGAL_2"/>
    <property type="match status" value="1"/>
</dbReference>
<dbReference type="RefSeq" id="XP_062772610.1">
    <property type="nucleotide sequence ID" value="XM_062916559.1"/>
</dbReference>
<sequence>MMDWARVEKSRSGSPALSYRACDWCRSRKVRCNRKSPCRNCAQQKIPCERKLQTKPRAHAQRVLISPEYKDKIDCIEKRLERIADILTELTAQALVLKTEQSPSPKPHPLLVASSPPTAKANTQEPRGQV</sequence>
<dbReference type="AlphaFoldDB" id="A0AAX4HWZ8"/>
<keyword evidence="3 7" id="KW-0238">DNA-binding</keyword>